<organism evidence="7 8">
    <name type="scientific">Acuticoccus sediminis</name>
    <dbReference type="NCBI Taxonomy" id="2184697"/>
    <lineage>
        <taxon>Bacteria</taxon>
        <taxon>Pseudomonadati</taxon>
        <taxon>Pseudomonadota</taxon>
        <taxon>Alphaproteobacteria</taxon>
        <taxon>Hyphomicrobiales</taxon>
        <taxon>Amorphaceae</taxon>
        <taxon>Acuticoccus</taxon>
    </lineage>
</organism>
<dbReference type="Gene3D" id="2.30.40.10">
    <property type="entry name" value="Urease, subunit C, domain 1"/>
    <property type="match status" value="1"/>
</dbReference>
<evidence type="ECO:0000313" key="8">
    <source>
        <dbReference type="Proteomes" id="UP000249590"/>
    </source>
</evidence>
<dbReference type="InterPro" id="IPR050287">
    <property type="entry name" value="MTA/SAH_deaminase"/>
</dbReference>
<accession>A0A8B2NZR6</accession>
<keyword evidence="4" id="KW-0862">Zinc</keyword>
<protein>
    <recommendedName>
        <fullName evidence="9">5-methylthioadenosine/S-adenosylhomocysteine deaminase</fullName>
    </recommendedName>
</protein>
<evidence type="ECO:0000256" key="1">
    <source>
        <dbReference type="ARBA" id="ARBA00006745"/>
    </source>
</evidence>
<dbReference type="Pfam" id="PF22039">
    <property type="entry name" value="HUTI_composite_bact"/>
    <property type="match status" value="1"/>
</dbReference>
<comment type="similarity">
    <text evidence="1">Belongs to the metallo-dependent hydrolases superfamily. ATZ/TRZ family.</text>
</comment>
<gene>
    <name evidence="7" type="ORF">DLJ53_08785</name>
</gene>
<evidence type="ECO:0000259" key="5">
    <source>
        <dbReference type="Pfam" id="PF01979"/>
    </source>
</evidence>
<sequence length="502" mass="53707">MRSQLIIGNRFSKRLSVLACIVRAATAQRARRSQPKAADMVLLLDNALVLACDDARSVLPNTSVAIDGGRITAIGDPAALRAAHPEAERVDLTGKGILPGFVNSHTHTVLTVLRGTVEDMSGDAIYGYMSPISFAMTPEERAAMATLGCLEAIRSGTTTLVDPFRHVTGYADAMIESGLRLYLSESAADALTLEIRRGRYVYDRAWGEAFLERTHDLIARYHGAADGRVTVQIAAHGPDNCSPWMLGELNALAARHGLRRTVHLSQSPGEVEQVRAAHGATSAQYLDRHGWLGPDVVAAHWTYCTAEDIALLAERGVHFAHCPASSSRRGPHRARADLAIDAGVNIALGTDNMSEDMFATMAIGAIVHRGTRGRSVNPQPQALLDGVTRNGAVALGELDQMGSVEVGKRADLAIIDLAHPVLCPTINLVSNIVHYGTPEIVESVVVGGEFVMRDRKVLTLDQGEVVRNAQAATEAAWARLLAAGDLATPRSTVPDFGSRPGR</sequence>
<dbReference type="GO" id="GO:0016810">
    <property type="term" value="F:hydrolase activity, acting on carbon-nitrogen (but not peptide) bonds"/>
    <property type="evidence" value="ECO:0007669"/>
    <property type="project" value="InterPro"/>
</dbReference>
<dbReference type="AlphaFoldDB" id="A0A8B2NZR6"/>
<evidence type="ECO:0000259" key="6">
    <source>
        <dbReference type="Pfam" id="PF22039"/>
    </source>
</evidence>
<keyword evidence="2" id="KW-0479">Metal-binding</keyword>
<evidence type="ECO:0000313" key="7">
    <source>
        <dbReference type="EMBL" id="RAI01517.1"/>
    </source>
</evidence>
<dbReference type="PANTHER" id="PTHR43794">
    <property type="entry name" value="AMINOHYDROLASE SSNA-RELATED"/>
    <property type="match status" value="1"/>
</dbReference>
<dbReference type="EMBL" id="QHHQ01000002">
    <property type="protein sequence ID" value="RAI01517.1"/>
    <property type="molecule type" value="Genomic_DNA"/>
</dbReference>
<keyword evidence="8" id="KW-1185">Reference proteome</keyword>
<dbReference type="InterPro" id="IPR011059">
    <property type="entry name" value="Metal-dep_hydrolase_composite"/>
</dbReference>
<evidence type="ECO:0000256" key="4">
    <source>
        <dbReference type="ARBA" id="ARBA00022833"/>
    </source>
</evidence>
<name>A0A8B2NZR6_9HYPH</name>
<evidence type="ECO:0008006" key="9">
    <source>
        <dbReference type="Google" id="ProtNLM"/>
    </source>
</evidence>
<dbReference type="SUPFAM" id="SSF51338">
    <property type="entry name" value="Composite domain of metallo-dependent hydrolases"/>
    <property type="match status" value="1"/>
</dbReference>
<proteinExistence type="inferred from homology"/>
<evidence type="ECO:0000256" key="3">
    <source>
        <dbReference type="ARBA" id="ARBA00022801"/>
    </source>
</evidence>
<keyword evidence="3" id="KW-0378">Hydrolase</keyword>
<feature type="domain" description="Aminodeoxyfutalosine deaminase/Imidazolonepropionase-like composite" evidence="6">
    <location>
        <begin position="64"/>
        <end position="87"/>
    </location>
</feature>
<dbReference type="InterPro" id="IPR032466">
    <property type="entry name" value="Metal_Hydrolase"/>
</dbReference>
<dbReference type="GO" id="GO:0046872">
    <property type="term" value="F:metal ion binding"/>
    <property type="evidence" value="ECO:0007669"/>
    <property type="project" value="UniProtKB-KW"/>
</dbReference>
<feature type="domain" description="Amidohydrolase-related" evidence="5">
    <location>
        <begin position="97"/>
        <end position="451"/>
    </location>
</feature>
<comment type="caution">
    <text evidence="7">The sequence shown here is derived from an EMBL/GenBank/DDBJ whole genome shotgun (WGS) entry which is preliminary data.</text>
</comment>
<dbReference type="PANTHER" id="PTHR43794:SF11">
    <property type="entry name" value="AMIDOHYDROLASE-RELATED DOMAIN-CONTAINING PROTEIN"/>
    <property type="match status" value="1"/>
</dbReference>
<dbReference type="InterPro" id="IPR054418">
    <property type="entry name" value="MQNX/HUTI_composite_N"/>
</dbReference>
<dbReference type="Proteomes" id="UP000249590">
    <property type="component" value="Unassembled WGS sequence"/>
</dbReference>
<dbReference type="SUPFAM" id="SSF51556">
    <property type="entry name" value="Metallo-dependent hydrolases"/>
    <property type="match status" value="1"/>
</dbReference>
<dbReference type="Pfam" id="PF01979">
    <property type="entry name" value="Amidohydro_1"/>
    <property type="match status" value="1"/>
</dbReference>
<dbReference type="Gene3D" id="3.20.20.140">
    <property type="entry name" value="Metal-dependent hydrolases"/>
    <property type="match status" value="1"/>
</dbReference>
<dbReference type="InterPro" id="IPR006680">
    <property type="entry name" value="Amidohydro-rel"/>
</dbReference>
<evidence type="ECO:0000256" key="2">
    <source>
        <dbReference type="ARBA" id="ARBA00022723"/>
    </source>
</evidence>
<reference evidence="7 8" key="1">
    <citation type="submission" date="2018-05" db="EMBL/GenBank/DDBJ databases">
        <title>Acuticoccus sediminis sp. nov., isolated from deep-sea sediment of Indian Ocean.</title>
        <authorList>
            <person name="Liu X."/>
            <person name="Lai Q."/>
            <person name="Du Y."/>
            <person name="Sun F."/>
            <person name="Zhang X."/>
            <person name="Wang S."/>
            <person name="Shao Z."/>
        </authorList>
    </citation>
    <scope>NUCLEOTIDE SEQUENCE [LARGE SCALE GENOMIC DNA]</scope>
    <source>
        <strain evidence="7 8">PTG4-2</strain>
    </source>
</reference>